<gene>
    <name evidence="3" type="ORF">DES53_11265</name>
</gene>
<dbReference type="GO" id="GO:0030572">
    <property type="term" value="F:phosphatidyltransferase activity"/>
    <property type="evidence" value="ECO:0007669"/>
    <property type="project" value="UniProtKB-ARBA"/>
</dbReference>
<dbReference type="RefSeq" id="WP_147263616.1">
    <property type="nucleotide sequence ID" value="NZ_QNRR01000012.1"/>
</dbReference>
<dbReference type="PANTHER" id="PTHR21248">
    <property type="entry name" value="CARDIOLIPIN SYNTHASE"/>
    <property type="match status" value="1"/>
</dbReference>
<evidence type="ECO:0000256" key="1">
    <source>
        <dbReference type="SAM" id="SignalP"/>
    </source>
</evidence>
<dbReference type="EMBL" id="QNRR01000012">
    <property type="protein sequence ID" value="RBP38067.1"/>
    <property type="molecule type" value="Genomic_DNA"/>
</dbReference>
<comment type="caution">
    <text evidence="3">The sequence shown here is derived from an EMBL/GenBank/DDBJ whole genome shotgun (WGS) entry which is preliminary data.</text>
</comment>
<dbReference type="Gene3D" id="3.30.870.10">
    <property type="entry name" value="Endonuclease Chain A"/>
    <property type="match status" value="2"/>
</dbReference>
<dbReference type="PANTHER" id="PTHR21248:SF12">
    <property type="entry name" value="CARDIOLIPIN SYNTHASE C"/>
    <property type="match status" value="1"/>
</dbReference>
<accession>A0A366HA89</accession>
<feature type="domain" description="PLD phosphodiesterase" evidence="2">
    <location>
        <begin position="416"/>
        <end position="443"/>
    </location>
</feature>
<dbReference type="GO" id="GO:0032049">
    <property type="term" value="P:cardiolipin biosynthetic process"/>
    <property type="evidence" value="ECO:0007669"/>
    <property type="project" value="UniProtKB-ARBA"/>
</dbReference>
<proteinExistence type="predicted"/>
<organism evidence="3 4">
    <name type="scientific">Roseimicrobium gellanilyticum</name>
    <dbReference type="NCBI Taxonomy" id="748857"/>
    <lineage>
        <taxon>Bacteria</taxon>
        <taxon>Pseudomonadati</taxon>
        <taxon>Verrucomicrobiota</taxon>
        <taxon>Verrucomicrobiia</taxon>
        <taxon>Verrucomicrobiales</taxon>
        <taxon>Verrucomicrobiaceae</taxon>
        <taxon>Roseimicrobium</taxon>
    </lineage>
</organism>
<dbReference type="SUPFAM" id="SSF56024">
    <property type="entry name" value="Phospholipase D/nuclease"/>
    <property type="match status" value="2"/>
</dbReference>
<dbReference type="AlphaFoldDB" id="A0A366HA89"/>
<dbReference type="PROSITE" id="PS50035">
    <property type="entry name" value="PLD"/>
    <property type="match status" value="2"/>
</dbReference>
<reference evidence="3 4" key="1">
    <citation type="submission" date="2018-06" db="EMBL/GenBank/DDBJ databases">
        <title>Genomic Encyclopedia of Type Strains, Phase IV (KMG-IV): sequencing the most valuable type-strain genomes for metagenomic binning, comparative biology and taxonomic classification.</title>
        <authorList>
            <person name="Goeker M."/>
        </authorList>
    </citation>
    <scope>NUCLEOTIDE SEQUENCE [LARGE SCALE GENOMIC DNA]</scope>
    <source>
        <strain evidence="3 4">DSM 25532</strain>
    </source>
</reference>
<dbReference type="Proteomes" id="UP000253426">
    <property type="component" value="Unassembled WGS sequence"/>
</dbReference>
<dbReference type="PROSITE" id="PS51257">
    <property type="entry name" value="PROKAR_LIPOPROTEIN"/>
    <property type="match status" value="1"/>
</dbReference>
<keyword evidence="1" id="KW-0732">Signal</keyword>
<name>A0A366HA89_9BACT</name>
<feature type="chain" id="PRO_5017050696" evidence="1">
    <location>
        <begin position="30"/>
        <end position="524"/>
    </location>
</feature>
<evidence type="ECO:0000313" key="4">
    <source>
        <dbReference type="Proteomes" id="UP000253426"/>
    </source>
</evidence>
<feature type="domain" description="PLD phosphodiesterase" evidence="2">
    <location>
        <begin position="172"/>
        <end position="199"/>
    </location>
</feature>
<dbReference type="InterPro" id="IPR025202">
    <property type="entry name" value="PLD-like_dom"/>
</dbReference>
<dbReference type="SMART" id="SM00155">
    <property type="entry name" value="PLDc"/>
    <property type="match status" value="2"/>
</dbReference>
<dbReference type="InterPro" id="IPR001736">
    <property type="entry name" value="PLipase_D/transphosphatidylase"/>
</dbReference>
<dbReference type="CDD" id="cd09111">
    <property type="entry name" value="PLDc_ymdC_like_1"/>
    <property type="match status" value="1"/>
</dbReference>
<sequence>MQPRRSFWSAELKRLLAPLIAALALVSCAGLPDTSGREQSFARKDTADTRLAHLARQFTAGHPGDTGVHALAKGPDALAARLALADLSGKSLDVQYYIWHSDASGVLLVTKLLQAADRGVKVRMLLDDLGTMASDEGLQVLESHPNIEVRLFNPVTLRSSRMLGALLDFQRANRRMHNKTFIADNQAAIVGGRNIGDEYFGAHGDMNFADLDVIAVGPVVHEVSRQFDAYWNSTSSIGIGAISTKRVTPEQLAARRTAFEDKHVQAQSSPALVAVARNPLVSRLKNGNLPFLPAHAWAVYDDPEKVTSAAGDRSTHLAPKLRSVIDGTQSTLFVVSPYFIPEKQGVELFRSLRSRGVRVIILTNSLASTDVAAVHAGYKRYRKSLLRSGVEIYELKPGAAPRAGGTGGSSPFRGSSRASLHAKTFTFDERTTFIGSMNLDPRSLRLNTEVGVLIDCPPLASELTRKSLQGLSRQAYKVQLEGDKLVWLSIEDGDEIRYTTEPETSAWQRMKVTLLGCLPIEGQL</sequence>
<protein>
    <submittedName>
        <fullName evidence="3">Putative cardiolipin synthase</fullName>
    </submittedName>
</protein>
<dbReference type="CDD" id="cd09113">
    <property type="entry name" value="PLDc_ymdC_like_2"/>
    <property type="match status" value="1"/>
</dbReference>
<evidence type="ECO:0000259" key="2">
    <source>
        <dbReference type="PROSITE" id="PS50035"/>
    </source>
</evidence>
<feature type="signal peptide" evidence="1">
    <location>
        <begin position="1"/>
        <end position="29"/>
    </location>
</feature>
<evidence type="ECO:0000313" key="3">
    <source>
        <dbReference type="EMBL" id="RBP38067.1"/>
    </source>
</evidence>
<dbReference type="Pfam" id="PF13091">
    <property type="entry name" value="PLDc_2"/>
    <property type="match status" value="2"/>
</dbReference>
<dbReference type="OrthoDB" id="9814092at2"/>
<keyword evidence="4" id="KW-1185">Reference proteome</keyword>